<sequence length="283" mass="32015">MKKTSSFFLWFLSGELCDTIKKSEVTCMTRILATDYDGTLKYAQKVMPEDLQAIQRWKEAGNLFVIVTGRSMESIKRQSDLYQLPVDYFVTNNGGMVFDSKGKELYGSHLDTVTSLDLMYIAKEIEGVCSYVVNDGYYRHRIIVNPELEEKRYLDLDPDISEEEIMDSGKYAQIVISMVETSLAVSLAEQINSNFGDIVVAYANNFVVDIVPKGTSKALGLDFVCEFEDINEKDVYTIGDSYNDIPLMEYGLNGACMSTALEDVKEHALKEYDSIHDMIMDIL</sequence>
<gene>
    <name evidence="1" type="ORF">FYJ50_03785</name>
</gene>
<dbReference type="AlphaFoldDB" id="A0A7X2N2H3"/>
<accession>A0A7X2N2H3</accession>
<dbReference type="Gene3D" id="3.40.50.1000">
    <property type="entry name" value="HAD superfamily/HAD-like"/>
    <property type="match status" value="1"/>
</dbReference>
<dbReference type="GO" id="GO:0000287">
    <property type="term" value="F:magnesium ion binding"/>
    <property type="evidence" value="ECO:0007669"/>
    <property type="project" value="TreeGrafter"/>
</dbReference>
<dbReference type="Proteomes" id="UP000470082">
    <property type="component" value="Unassembled WGS sequence"/>
</dbReference>
<dbReference type="PANTHER" id="PTHR10000:SF8">
    <property type="entry name" value="HAD SUPERFAMILY HYDROLASE-LIKE, TYPE 3"/>
    <property type="match status" value="1"/>
</dbReference>
<evidence type="ECO:0000313" key="2">
    <source>
        <dbReference type="Proteomes" id="UP000470082"/>
    </source>
</evidence>
<dbReference type="EMBL" id="VUMM01000004">
    <property type="protein sequence ID" value="MSS01231.1"/>
    <property type="molecule type" value="Genomic_DNA"/>
</dbReference>
<dbReference type="SUPFAM" id="SSF56784">
    <property type="entry name" value="HAD-like"/>
    <property type="match status" value="1"/>
</dbReference>
<dbReference type="PANTHER" id="PTHR10000">
    <property type="entry name" value="PHOSPHOSERINE PHOSPHATASE"/>
    <property type="match status" value="1"/>
</dbReference>
<dbReference type="InterPro" id="IPR023214">
    <property type="entry name" value="HAD_sf"/>
</dbReference>
<dbReference type="InterPro" id="IPR036412">
    <property type="entry name" value="HAD-like_sf"/>
</dbReference>
<dbReference type="GO" id="GO:0016791">
    <property type="term" value="F:phosphatase activity"/>
    <property type="evidence" value="ECO:0007669"/>
    <property type="project" value="TreeGrafter"/>
</dbReference>
<dbReference type="NCBIfam" id="TIGR01484">
    <property type="entry name" value="HAD-SF-IIB"/>
    <property type="match status" value="1"/>
</dbReference>
<organism evidence="1 2">
    <name type="scientific">Floccifex porci</name>
    <dbReference type="NCBI Taxonomy" id="2606629"/>
    <lineage>
        <taxon>Bacteria</taxon>
        <taxon>Bacillati</taxon>
        <taxon>Bacillota</taxon>
        <taxon>Erysipelotrichia</taxon>
        <taxon>Erysipelotrichales</taxon>
        <taxon>Erysipelotrichaceae</taxon>
        <taxon>Floccifex</taxon>
    </lineage>
</organism>
<dbReference type="GO" id="GO:0005829">
    <property type="term" value="C:cytosol"/>
    <property type="evidence" value="ECO:0007669"/>
    <property type="project" value="TreeGrafter"/>
</dbReference>
<comment type="caution">
    <text evidence="1">The sequence shown here is derived from an EMBL/GenBank/DDBJ whole genome shotgun (WGS) entry which is preliminary data.</text>
</comment>
<dbReference type="InterPro" id="IPR006379">
    <property type="entry name" value="HAD-SF_hydro_IIB"/>
</dbReference>
<dbReference type="Gene3D" id="3.30.1240.10">
    <property type="match status" value="1"/>
</dbReference>
<evidence type="ECO:0000313" key="1">
    <source>
        <dbReference type="EMBL" id="MSS01231.1"/>
    </source>
</evidence>
<proteinExistence type="predicted"/>
<dbReference type="Pfam" id="PF08282">
    <property type="entry name" value="Hydrolase_3"/>
    <property type="match status" value="1"/>
</dbReference>
<reference evidence="1 2" key="1">
    <citation type="submission" date="2019-08" db="EMBL/GenBank/DDBJ databases">
        <title>In-depth cultivation of the pig gut microbiome towards novel bacterial diversity and tailored functional studies.</title>
        <authorList>
            <person name="Wylensek D."/>
            <person name="Hitch T.C.A."/>
            <person name="Clavel T."/>
        </authorList>
    </citation>
    <scope>NUCLEOTIDE SEQUENCE [LARGE SCALE GENOMIC DNA]</scope>
    <source>
        <strain evidence="1 2">LKV-178-WT-2G</strain>
    </source>
</reference>
<protein>
    <submittedName>
        <fullName evidence="1">HAD family phosphatase</fullName>
    </submittedName>
</protein>
<keyword evidence="2" id="KW-1185">Reference proteome</keyword>
<name>A0A7X2N2H3_9FIRM</name>